<dbReference type="InterPro" id="IPR008978">
    <property type="entry name" value="HSP20-like_chaperone"/>
</dbReference>
<evidence type="ECO:0000256" key="3">
    <source>
        <dbReference type="SAM" id="Phobius"/>
    </source>
</evidence>
<keyword evidence="3" id="KW-1133">Transmembrane helix</keyword>
<accession>A0ABQ9MHS0</accession>
<evidence type="ECO:0000256" key="1">
    <source>
        <dbReference type="PROSITE-ProRule" id="PRU00285"/>
    </source>
</evidence>
<dbReference type="SUPFAM" id="SSF49764">
    <property type="entry name" value="HSP20-like chaperones"/>
    <property type="match status" value="1"/>
</dbReference>
<reference evidence="5" key="1">
    <citation type="journal article" date="2023" name="Plant Biotechnol. J.">
        <title>Chromosome-level wild Hevea brasiliensis genome provides new tools for genomic-assisted breeding and valuable loci to elevate rubber yield.</title>
        <authorList>
            <person name="Cheng H."/>
            <person name="Song X."/>
            <person name="Hu Y."/>
            <person name="Wu T."/>
            <person name="Yang Q."/>
            <person name="An Z."/>
            <person name="Feng S."/>
            <person name="Deng Z."/>
            <person name="Wu W."/>
            <person name="Zeng X."/>
            <person name="Tu M."/>
            <person name="Wang X."/>
            <person name="Huang H."/>
        </authorList>
    </citation>
    <scope>NUCLEOTIDE SEQUENCE</scope>
    <source>
        <strain evidence="5">MT/VB/25A 57/8</strain>
    </source>
</reference>
<dbReference type="Proteomes" id="UP001174677">
    <property type="component" value="Chromosome 5"/>
</dbReference>
<keyword evidence="6" id="KW-1185">Reference proteome</keyword>
<name>A0ABQ9MHS0_HEVBR</name>
<dbReference type="CDD" id="cd06464">
    <property type="entry name" value="ACD_sHsps-like"/>
    <property type="match status" value="1"/>
</dbReference>
<gene>
    <name evidence="5" type="ORF">P3X46_008198</name>
</gene>
<sequence>MARAIVYEDFEPFCFKKDQLKIPVNNLGVMIIAGERPLEGISKRSRFQKELRLSKGYKINEIHAKLSRGILSIYMPKKTTASSSSLSFQDNERKPQNTIPDNTAFEMIKTIKLSLGYRVLLPVAIGFAFVILLVVGAFVLNCYNKHANLRHTYKSHNHIVLKREEE</sequence>
<evidence type="ECO:0000313" key="5">
    <source>
        <dbReference type="EMBL" id="KAJ9179884.1"/>
    </source>
</evidence>
<evidence type="ECO:0000256" key="2">
    <source>
        <dbReference type="RuleBase" id="RU003616"/>
    </source>
</evidence>
<keyword evidence="3" id="KW-0472">Membrane</keyword>
<protein>
    <recommendedName>
        <fullName evidence="4">SHSP domain-containing protein</fullName>
    </recommendedName>
</protein>
<evidence type="ECO:0000313" key="6">
    <source>
        <dbReference type="Proteomes" id="UP001174677"/>
    </source>
</evidence>
<feature type="domain" description="SHSP" evidence="4">
    <location>
        <begin position="1"/>
        <end position="91"/>
    </location>
</feature>
<comment type="caution">
    <text evidence="5">The sequence shown here is derived from an EMBL/GenBank/DDBJ whole genome shotgun (WGS) entry which is preliminary data.</text>
</comment>
<dbReference type="Gene3D" id="2.60.40.790">
    <property type="match status" value="1"/>
</dbReference>
<keyword evidence="3" id="KW-0812">Transmembrane</keyword>
<dbReference type="PROSITE" id="PS01031">
    <property type="entry name" value="SHSP"/>
    <property type="match status" value="1"/>
</dbReference>
<dbReference type="InterPro" id="IPR002068">
    <property type="entry name" value="A-crystallin/Hsp20_dom"/>
</dbReference>
<dbReference type="EMBL" id="JARPOI010000005">
    <property type="protein sequence ID" value="KAJ9179884.1"/>
    <property type="molecule type" value="Genomic_DNA"/>
</dbReference>
<feature type="transmembrane region" description="Helical" evidence="3">
    <location>
        <begin position="119"/>
        <end position="140"/>
    </location>
</feature>
<evidence type="ECO:0000259" key="4">
    <source>
        <dbReference type="PROSITE" id="PS01031"/>
    </source>
</evidence>
<proteinExistence type="inferred from homology"/>
<dbReference type="Pfam" id="PF00011">
    <property type="entry name" value="HSP20"/>
    <property type="match status" value="1"/>
</dbReference>
<comment type="similarity">
    <text evidence="1 2">Belongs to the small heat shock protein (HSP20) family.</text>
</comment>
<organism evidence="5 6">
    <name type="scientific">Hevea brasiliensis</name>
    <name type="common">Para rubber tree</name>
    <name type="synonym">Siphonia brasiliensis</name>
    <dbReference type="NCBI Taxonomy" id="3981"/>
    <lineage>
        <taxon>Eukaryota</taxon>
        <taxon>Viridiplantae</taxon>
        <taxon>Streptophyta</taxon>
        <taxon>Embryophyta</taxon>
        <taxon>Tracheophyta</taxon>
        <taxon>Spermatophyta</taxon>
        <taxon>Magnoliopsida</taxon>
        <taxon>eudicotyledons</taxon>
        <taxon>Gunneridae</taxon>
        <taxon>Pentapetalae</taxon>
        <taxon>rosids</taxon>
        <taxon>fabids</taxon>
        <taxon>Malpighiales</taxon>
        <taxon>Euphorbiaceae</taxon>
        <taxon>Crotonoideae</taxon>
        <taxon>Micrandreae</taxon>
        <taxon>Hevea</taxon>
    </lineage>
</organism>